<dbReference type="InterPro" id="IPR012727">
    <property type="entry name" value="Gly_oxidase_ThiO"/>
</dbReference>
<dbReference type="PANTHER" id="PTHR13847:SF289">
    <property type="entry name" value="GLYCINE OXIDASE"/>
    <property type="match status" value="1"/>
</dbReference>
<dbReference type="Proteomes" id="UP000886251">
    <property type="component" value="Unassembled WGS sequence"/>
</dbReference>
<dbReference type="AlphaFoldDB" id="A0A831WA38"/>
<sequence>MPDCIVIGGGLVGMLTARELSQAGLSVTLLERQRTGRESSWAGGGIVSPLYPWRYPDPVTRLARWSQERYQALSESLAGSTGIDPQWTRSGLLILAPDEQAAASRWAGEQGIPLQIVPPQEIGRIEPALRATGEPGIWLPGVAQVRNPRLAKALRQDLLQRGVDIREECPARRLIHSRGRIEGVDSNGEILKSDRVIVCAGAWSGSLAAAAGIGLPVEPVLGQMILFRARPGLLTRITLRQDRYAIPRRDGRILFGSTLERQGFGKRTTSHAREELSAIARSLFPLLKEFPVEHHWAGLRPGSPRGIPFVTPVDGVAGLFLQAGHFRNGVVLGPASARLMADLVLDRPPIVPPGPYGLATAQGPDRLNS</sequence>
<dbReference type="SUPFAM" id="SSF51905">
    <property type="entry name" value="FAD/NAD(P)-binding domain"/>
    <property type="match status" value="1"/>
</dbReference>
<dbReference type="InterPro" id="IPR006076">
    <property type="entry name" value="FAD-dep_OxRdtase"/>
</dbReference>
<evidence type="ECO:0000259" key="4">
    <source>
        <dbReference type="Pfam" id="PF01266"/>
    </source>
</evidence>
<evidence type="ECO:0000256" key="3">
    <source>
        <dbReference type="ARBA" id="ARBA00023002"/>
    </source>
</evidence>
<dbReference type="EMBL" id="DRKP01000054">
    <property type="protein sequence ID" value="HEB95737.1"/>
    <property type="molecule type" value="Genomic_DNA"/>
</dbReference>
<dbReference type="GO" id="GO:0005737">
    <property type="term" value="C:cytoplasm"/>
    <property type="evidence" value="ECO:0007669"/>
    <property type="project" value="TreeGrafter"/>
</dbReference>
<feature type="domain" description="FAD dependent oxidoreductase" evidence="4">
    <location>
        <begin position="3"/>
        <end position="343"/>
    </location>
</feature>
<dbReference type="PANTHER" id="PTHR13847">
    <property type="entry name" value="SARCOSINE DEHYDROGENASE-RELATED"/>
    <property type="match status" value="1"/>
</dbReference>
<comment type="caution">
    <text evidence="5">The sequence shown here is derived from an EMBL/GenBank/DDBJ whole genome shotgun (WGS) entry which is preliminary data.</text>
</comment>
<dbReference type="GO" id="GO:0009228">
    <property type="term" value="P:thiamine biosynthetic process"/>
    <property type="evidence" value="ECO:0007669"/>
    <property type="project" value="UniProtKB-KW"/>
</dbReference>
<dbReference type="NCBIfam" id="TIGR02352">
    <property type="entry name" value="thiamin_ThiO"/>
    <property type="match status" value="1"/>
</dbReference>
<dbReference type="Gene3D" id="3.30.9.10">
    <property type="entry name" value="D-Amino Acid Oxidase, subunit A, domain 2"/>
    <property type="match status" value="1"/>
</dbReference>
<proteinExistence type="predicted"/>
<dbReference type="InterPro" id="IPR036188">
    <property type="entry name" value="FAD/NAD-bd_sf"/>
</dbReference>
<dbReference type="Gene3D" id="3.50.50.60">
    <property type="entry name" value="FAD/NAD(P)-binding domain"/>
    <property type="match status" value="1"/>
</dbReference>
<name>A0A831WA38_9GAMM</name>
<comment type="pathway">
    <text evidence="1">Cofactor biosynthesis; thiamine diphosphate biosynthesis.</text>
</comment>
<dbReference type="EC" id="1.4.3.19" evidence="5"/>
<dbReference type="GO" id="GO:0050660">
    <property type="term" value="F:flavin adenine dinucleotide binding"/>
    <property type="evidence" value="ECO:0007669"/>
    <property type="project" value="InterPro"/>
</dbReference>
<reference evidence="5" key="1">
    <citation type="journal article" date="2020" name="mSystems">
        <title>Genome- and Community-Level Interaction Insights into Carbon Utilization and Element Cycling Functions of Hydrothermarchaeota in Hydrothermal Sediment.</title>
        <authorList>
            <person name="Zhou Z."/>
            <person name="Liu Y."/>
            <person name="Xu W."/>
            <person name="Pan J."/>
            <person name="Luo Z.H."/>
            <person name="Li M."/>
        </authorList>
    </citation>
    <scope>NUCLEOTIDE SEQUENCE [LARGE SCALE GENOMIC DNA]</scope>
    <source>
        <strain evidence="5">HyVt-443</strain>
    </source>
</reference>
<protein>
    <submittedName>
        <fullName evidence="5">Glycine oxidase ThiO</fullName>
        <ecNumber evidence="5">1.4.3.19</ecNumber>
    </submittedName>
</protein>
<gene>
    <name evidence="5" type="primary">thiO</name>
    <name evidence="5" type="ORF">ENI96_04820</name>
</gene>
<dbReference type="Pfam" id="PF01266">
    <property type="entry name" value="DAO"/>
    <property type="match status" value="1"/>
</dbReference>
<dbReference type="UniPathway" id="UPA00060"/>
<evidence type="ECO:0000313" key="5">
    <source>
        <dbReference type="EMBL" id="HEB95737.1"/>
    </source>
</evidence>
<keyword evidence="2" id="KW-0784">Thiamine biosynthesis</keyword>
<accession>A0A831WA38</accession>
<evidence type="ECO:0000256" key="2">
    <source>
        <dbReference type="ARBA" id="ARBA00022977"/>
    </source>
</evidence>
<organism evidence="5">
    <name type="scientific">Sedimenticola thiotaurini</name>
    <dbReference type="NCBI Taxonomy" id="1543721"/>
    <lineage>
        <taxon>Bacteria</taxon>
        <taxon>Pseudomonadati</taxon>
        <taxon>Pseudomonadota</taxon>
        <taxon>Gammaproteobacteria</taxon>
        <taxon>Chromatiales</taxon>
        <taxon>Sedimenticolaceae</taxon>
        <taxon>Sedimenticola</taxon>
    </lineage>
</organism>
<dbReference type="SUPFAM" id="SSF54373">
    <property type="entry name" value="FAD-linked reductases, C-terminal domain"/>
    <property type="match status" value="1"/>
</dbReference>
<evidence type="ECO:0000256" key="1">
    <source>
        <dbReference type="ARBA" id="ARBA00004948"/>
    </source>
</evidence>
<keyword evidence="3 5" id="KW-0560">Oxidoreductase</keyword>
<dbReference type="GO" id="GO:0043799">
    <property type="term" value="F:glycine oxidase activity"/>
    <property type="evidence" value="ECO:0007669"/>
    <property type="project" value="UniProtKB-EC"/>
</dbReference>
<dbReference type="GO" id="GO:0009229">
    <property type="term" value="P:thiamine diphosphate biosynthetic process"/>
    <property type="evidence" value="ECO:0007669"/>
    <property type="project" value="UniProtKB-UniPathway"/>
</dbReference>